<accession>A0A645HTU2</accession>
<reference evidence="1" key="1">
    <citation type="submission" date="2019-08" db="EMBL/GenBank/DDBJ databases">
        <authorList>
            <person name="Kucharzyk K."/>
            <person name="Murdoch R.W."/>
            <person name="Higgins S."/>
            <person name="Loffler F."/>
        </authorList>
    </citation>
    <scope>NUCLEOTIDE SEQUENCE</scope>
</reference>
<gene>
    <name evidence="1" type="ORF">SDC9_189541</name>
</gene>
<sequence length="98" mass="10833">MVKAEQVRQRAVHLRKLAHHLQGLRPVRALPAQFGGNAQRQQAAGAQHIAFNLGRATALVALHSRRRKLRTHGGHRSTPRRNGAACFGFEMLHAATSF</sequence>
<dbReference type="AlphaFoldDB" id="A0A645HTU2"/>
<evidence type="ECO:0000313" key="1">
    <source>
        <dbReference type="EMBL" id="MPN41986.1"/>
    </source>
</evidence>
<organism evidence="1">
    <name type="scientific">bioreactor metagenome</name>
    <dbReference type="NCBI Taxonomy" id="1076179"/>
    <lineage>
        <taxon>unclassified sequences</taxon>
        <taxon>metagenomes</taxon>
        <taxon>ecological metagenomes</taxon>
    </lineage>
</organism>
<dbReference type="EMBL" id="VSSQ01099387">
    <property type="protein sequence ID" value="MPN41986.1"/>
    <property type="molecule type" value="Genomic_DNA"/>
</dbReference>
<protein>
    <submittedName>
        <fullName evidence="1">Uncharacterized protein</fullName>
    </submittedName>
</protein>
<name>A0A645HTU2_9ZZZZ</name>
<comment type="caution">
    <text evidence="1">The sequence shown here is derived from an EMBL/GenBank/DDBJ whole genome shotgun (WGS) entry which is preliminary data.</text>
</comment>
<proteinExistence type="predicted"/>